<organism evidence="1 2">
    <name type="scientific">Enterococcus villorum</name>
    <dbReference type="NCBI Taxonomy" id="112904"/>
    <lineage>
        <taxon>Bacteria</taxon>
        <taxon>Bacillati</taxon>
        <taxon>Bacillota</taxon>
        <taxon>Bacilli</taxon>
        <taxon>Lactobacillales</taxon>
        <taxon>Enterococcaceae</taxon>
        <taxon>Enterococcus</taxon>
    </lineage>
</organism>
<accession>A0A1V8YV71</accession>
<dbReference type="AlphaFoldDB" id="A0A1V8YV71"/>
<dbReference type="EMBL" id="MJEA01000003">
    <property type="protein sequence ID" value="OQO70662.1"/>
    <property type="molecule type" value="Genomic_DNA"/>
</dbReference>
<dbReference type="OrthoDB" id="2195100at2"/>
<comment type="caution">
    <text evidence="1">The sequence shown here is derived from an EMBL/GenBank/DDBJ whole genome shotgun (WGS) entry which is preliminary data.</text>
</comment>
<gene>
    <name evidence="1" type="ORF">BH747_04465</name>
</gene>
<dbReference type="RefSeq" id="WP_081182945.1">
    <property type="nucleotide sequence ID" value="NZ_MJEA01000003.1"/>
</dbReference>
<name>A0A1V8YV71_9ENTE</name>
<reference evidence="1 2" key="1">
    <citation type="journal article" date="2017" name="BMC Microbiol.">
        <title>Comparative genomics of Enterococcus spp. isolated from bovine feces.</title>
        <authorList>
            <person name="Beukers A.G."/>
            <person name="Zaheer R."/>
            <person name="Goji N."/>
            <person name="Amoako K.K."/>
            <person name="Chaves A.V."/>
            <person name="Ward M.P."/>
            <person name="McAllister T.A."/>
        </authorList>
    </citation>
    <scope>NUCLEOTIDE SEQUENCE [LARGE SCALE GENOMIC DNA]</scope>
    <source>
        <strain evidence="1 2">F1129D 143</strain>
    </source>
</reference>
<sequence>MIEQDKEEFFIESTQKEKIIVSLKRSIEFYNFTSPEELTRSLQQMTLNDPTDFMLLPISYFVSNLYSEYLPSEVLETFNPSSHVSGVLIYKMNDNYKFVMIDKVRLFRQTLVGSTNIPSENLYSLCTYLYTNRVKNVCVLEEPLINYEILEKIVNHSHSDEITHIPIYMSEQKVDNCAIKAIESALKVALSNCQKNIYTLDKPEHVKWKNTLEMRKRFIHALTELKPTLAKYFYTLFNDYSKQKSIYFKIWKPNLKIPSKENTFFQEAMLGNYPKNLFQKKPQIKKRNFSKIMKDSKNSKENFEEILKMNKKKNELMR</sequence>
<protein>
    <submittedName>
        <fullName evidence="1">Uncharacterized protein</fullName>
    </submittedName>
</protein>
<dbReference type="Proteomes" id="UP000192477">
    <property type="component" value="Unassembled WGS sequence"/>
</dbReference>
<proteinExistence type="predicted"/>
<evidence type="ECO:0000313" key="1">
    <source>
        <dbReference type="EMBL" id="OQO70662.1"/>
    </source>
</evidence>
<evidence type="ECO:0000313" key="2">
    <source>
        <dbReference type="Proteomes" id="UP000192477"/>
    </source>
</evidence>